<feature type="domain" description="Malic enzyme NAD-binding" evidence="1">
    <location>
        <begin position="1"/>
        <end position="177"/>
    </location>
</feature>
<dbReference type="STRING" id="53326.A0A016UBT5"/>
<reference evidence="3" key="1">
    <citation type="journal article" date="2015" name="Nat. Genet.">
        <title>The genome and transcriptome of the zoonotic hookworm Ancylostoma ceylanicum identify infection-specific gene families.</title>
        <authorList>
            <person name="Schwarz E.M."/>
            <person name="Hu Y."/>
            <person name="Antoshechkin I."/>
            <person name="Miller M.M."/>
            <person name="Sternberg P.W."/>
            <person name="Aroian R.V."/>
        </authorList>
    </citation>
    <scope>NUCLEOTIDE SEQUENCE</scope>
    <source>
        <strain evidence="3">HY135</strain>
    </source>
</reference>
<evidence type="ECO:0000313" key="2">
    <source>
        <dbReference type="EMBL" id="EYC12307.1"/>
    </source>
</evidence>
<dbReference type="GO" id="GO:0006108">
    <property type="term" value="P:malate metabolic process"/>
    <property type="evidence" value="ECO:0007669"/>
    <property type="project" value="TreeGrafter"/>
</dbReference>
<organism evidence="2 3">
    <name type="scientific">Ancylostoma ceylanicum</name>
    <dbReference type="NCBI Taxonomy" id="53326"/>
    <lineage>
        <taxon>Eukaryota</taxon>
        <taxon>Metazoa</taxon>
        <taxon>Ecdysozoa</taxon>
        <taxon>Nematoda</taxon>
        <taxon>Chromadorea</taxon>
        <taxon>Rhabditida</taxon>
        <taxon>Rhabditina</taxon>
        <taxon>Rhabditomorpha</taxon>
        <taxon>Strongyloidea</taxon>
        <taxon>Ancylostomatidae</taxon>
        <taxon>Ancylostomatinae</taxon>
        <taxon>Ancylostoma</taxon>
    </lineage>
</organism>
<dbReference type="InterPro" id="IPR012302">
    <property type="entry name" value="Malic_NAD-bd"/>
</dbReference>
<proteinExistence type="predicted"/>
<dbReference type="PANTHER" id="PTHR23406:SF90">
    <property type="entry name" value="MALIC ENZYME-RELATED"/>
    <property type="match status" value="1"/>
</dbReference>
<dbReference type="OrthoDB" id="5365701at2759"/>
<dbReference type="AlphaFoldDB" id="A0A016UBT5"/>
<dbReference type="SUPFAM" id="SSF51735">
    <property type="entry name" value="NAD(P)-binding Rossmann-fold domains"/>
    <property type="match status" value="1"/>
</dbReference>
<protein>
    <recommendedName>
        <fullName evidence="1">Malic enzyme NAD-binding domain-containing protein</fullName>
    </recommendedName>
</protein>
<dbReference type="PANTHER" id="PTHR23406">
    <property type="entry name" value="MALIC ENZYME-RELATED"/>
    <property type="match status" value="1"/>
</dbReference>
<dbReference type="Gene3D" id="3.40.50.720">
    <property type="entry name" value="NAD(P)-binding Rossmann-like Domain"/>
    <property type="match status" value="1"/>
</dbReference>
<dbReference type="Gene3D" id="6.20.310.10">
    <property type="match status" value="1"/>
</dbReference>
<dbReference type="GO" id="GO:0004473">
    <property type="term" value="F:malate dehydrogenase (decarboxylating) (NADP+) activity"/>
    <property type="evidence" value="ECO:0007669"/>
    <property type="project" value="TreeGrafter"/>
</dbReference>
<comment type="caution">
    <text evidence="2">The sequence shown here is derived from an EMBL/GenBank/DDBJ whole genome shotgun (WGS) entry which is preliminary data.</text>
</comment>
<dbReference type="GO" id="GO:0005739">
    <property type="term" value="C:mitochondrion"/>
    <property type="evidence" value="ECO:0007669"/>
    <property type="project" value="TreeGrafter"/>
</dbReference>
<dbReference type="InterPro" id="IPR036291">
    <property type="entry name" value="NAD(P)-bd_dom_sf"/>
</dbReference>
<dbReference type="Pfam" id="PF03949">
    <property type="entry name" value="Malic_M"/>
    <property type="match status" value="1"/>
</dbReference>
<accession>A0A016UBT5</accession>
<gene>
    <name evidence="2" type="primary">Acey_s0048.g1720</name>
    <name evidence="2" type="ORF">Y032_0048g1720</name>
</gene>
<evidence type="ECO:0000259" key="1">
    <source>
        <dbReference type="SMART" id="SM00919"/>
    </source>
</evidence>
<name>A0A016UBT5_9BILA</name>
<sequence length="293" mass="33229">MSSIRLHGKSFNSKVKVSMSAAIKRSQRKRIKGASTKGGAFTKEIIQEMAKNNERPIIFALSNPTKNSECTAEQAFKLTNGKVLFASGSPFENVEINGKIYKPGQGNNAYIFPGISLGCVLFKAKHIPDKLFLLAARRVAASVSEKSLYKYCRLYPRLKNIREISVQIAMEVGNYLYHHNLATLHPEPDDMVRFLSLSVYPNVEVYMCAVRMCVSVADAEKKFSHKELPEYSLLTSRISCFNSNPKLQEMYIRMNVYSTDYTDVINKPYEWPPQDSKQGFPVPLLERMSMEDE</sequence>
<dbReference type="SMART" id="SM00919">
    <property type="entry name" value="Malic_M"/>
    <property type="match status" value="1"/>
</dbReference>
<dbReference type="EMBL" id="JARK01001384">
    <property type="protein sequence ID" value="EYC12307.1"/>
    <property type="molecule type" value="Genomic_DNA"/>
</dbReference>
<dbReference type="GO" id="GO:0051287">
    <property type="term" value="F:NAD binding"/>
    <property type="evidence" value="ECO:0007669"/>
    <property type="project" value="InterPro"/>
</dbReference>
<keyword evidence="3" id="KW-1185">Reference proteome</keyword>
<dbReference type="Proteomes" id="UP000024635">
    <property type="component" value="Unassembled WGS sequence"/>
</dbReference>
<evidence type="ECO:0000313" key="3">
    <source>
        <dbReference type="Proteomes" id="UP000024635"/>
    </source>
</evidence>